<feature type="compositionally biased region" description="Basic residues" evidence="1">
    <location>
        <begin position="103"/>
        <end position="116"/>
    </location>
</feature>
<accession>A0ABC8RL44</accession>
<evidence type="ECO:0000256" key="1">
    <source>
        <dbReference type="SAM" id="MobiDB-lite"/>
    </source>
</evidence>
<feature type="region of interest" description="Disordered" evidence="1">
    <location>
        <begin position="21"/>
        <end position="41"/>
    </location>
</feature>
<protein>
    <recommendedName>
        <fullName evidence="4">Transmembrane protein</fullName>
    </recommendedName>
</protein>
<dbReference type="AlphaFoldDB" id="A0ABC8RL44"/>
<reference evidence="2 3" key="1">
    <citation type="submission" date="2024-02" db="EMBL/GenBank/DDBJ databases">
        <authorList>
            <person name="Vignale AGUSTIN F."/>
            <person name="Sosa J E."/>
            <person name="Modenutti C."/>
        </authorList>
    </citation>
    <scope>NUCLEOTIDE SEQUENCE [LARGE SCALE GENOMIC DNA]</scope>
</reference>
<evidence type="ECO:0000313" key="3">
    <source>
        <dbReference type="Proteomes" id="UP001642360"/>
    </source>
</evidence>
<name>A0ABC8RL44_9AQUA</name>
<dbReference type="PANTHER" id="PTHR34188">
    <property type="entry name" value="OS01G0299500 PROTEIN"/>
    <property type="match status" value="1"/>
</dbReference>
<organism evidence="2 3">
    <name type="scientific">Ilex paraguariensis</name>
    <name type="common">yerba mate</name>
    <dbReference type="NCBI Taxonomy" id="185542"/>
    <lineage>
        <taxon>Eukaryota</taxon>
        <taxon>Viridiplantae</taxon>
        <taxon>Streptophyta</taxon>
        <taxon>Embryophyta</taxon>
        <taxon>Tracheophyta</taxon>
        <taxon>Spermatophyta</taxon>
        <taxon>Magnoliopsida</taxon>
        <taxon>eudicotyledons</taxon>
        <taxon>Gunneridae</taxon>
        <taxon>Pentapetalae</taxon>
        <taxon>asterids</taxon>
        <taxon>campanulids</taxon>
        <taxon>Aquifoliales</taxon>
        <taxon>Aquifoliaceae</taxon>
        <taxon>Ilex</taxon>
    </lineage>
</organism>
<dbReference type="PANTHER" id="PTHR34188:SF5">
    <property type="entry name" value="OS05G0131900 PROTEIN"/>
    <property type="match status" value="1"/>
</dbReference>
<keyword evidence="3" id="KW-1185">Reference proteome</keyword>
<sequence length="248" mass="26153">MSSLMEHMLLREREFAVDLESGRTANEEVGGPGPTSNAKLEEAVSTKVCSVFVDVGESSKNGVNLDSNLKNGSEASPEIIKSLMDKKVEGVVAANQAEEKTGKSKRKSTSAKKPPKPPRPPRGLSLDAADERLIKEIAELAMIKRARIKRMKALKKMKAAKASSPNGNLLATLFTMIFCLVIIFQGASSRCSSPVSSHGPPELAGGEENGFALIHGFQDTSIPVSGPPNLAEGVSGLDTEGKAGRAVG</sequence>
<feature type="region of interest" description="Disordered" evidence="1">
    <location>
        <begin position="94"/>
        <end position="128"/>
    </location>
</feature>
<evidence type="ECO:0000313" key="2">
    <source>
        <dbReference type="EMBL" id="CAK9145685.1"/>
    </source>
</evidence>
<proteinExistence type="predicted"/>
<evidence type="ECO:0008006" key="4">
    <source>
        <dbReference type="Google" id="ProtNLM"/>
    </source>
</evidence>
<comment type="caution">
    <text evidence="2">The sequence shown here is derived from an EMBL/GenBank/DDBJ whole genome shotgun (WGS) entry which is preliminary data.</text>
</comment>
<dbReference type="EMBL" id="CAUOFW020001502">
    <property type="protein sequence ID" value="CAK9145685.1"/>
    <property type="molecule type" value="Genomic_DNA"/>
</dbReference>
<dbReference type="Proteomes" id="UP001642360">
    <property type="component" value="Unassembled WGS sequence"/>
</dbReference>
<gene>
    <name evidence="2" type="ORF">ILEXP_LOCUS13503</name>
</gene>